<dbReference type="Pfam" id="PF06985">
    <property type="entry name" value="HET"/>
    <property type="match status" value="1"/>
</dbReference>
<feature type="region of interest" description="Disordered" evidence="1">
    <location>
        <begin position="740"/>
        <end position="762"/>
    </location>
</feature>
<sequence length="873" mass="98755">MASWHETSCGRPDVELVDGNPLCMSCGSLAPAEDIEPNQAPTAPPVPSGKRAALALSWPSSIQYVNTCTGVDGDDITPVLSHVIGHVDASPSSGRPATPTEDPPAIDKQGGQAPDELTGTDSIRILRLSKGKGTDALHGTLRVHHLRYFPEYEAVSYTWADASGDASRTKKLYLGKEWTMFPITSNCEAALRTLRLPTKDRFVWVDAICIDQDNIRERSSQVQLMPIIYATAQRVLIHLGDDKPELDLRLRHLRTRLHEWDEEWQDMDDRLKRPYFFRAWIIQEIAAAKVAIVTQGASSHVWPIHDKDTATATFLPWIKHFESRAYKTSDDLWQLVIDSWTSQARDPRDKVFALLGVISGAAADGLLAEYSLSMEHVYTGFATFAISRHGVAEVLKYAGGYRKSESLPSWVPDWQLLSRDWDIMSQIKSFHSNITQISIASKFMISRPRTELVSQPWEAVDPDQVPLARVTIQGGLCLHGIKIAELSEGYSRNQSVDGFAVWEGPLFITGPPTALETDSVFLLHGLDTATILRRQLAGRDDIFKLVGMCFVRAQTGVAMYEKAWKHHPFWTRDFAEQSILRIRSQIGRGSFHEETAEMHAALKNLQGTKLEEYAEWEVQVFQTFGREAENIWTYTIRENWPILLLTPSYQRPDIMAPVISILEELMEATRAQCDLWERVISELEECRGREGPLRGGLRDRVLAHNTQLKDRAEILKELELEFDHEDGSEVETVRGEIKNLYSTPPGKVPGPSPMASVRQPKSNEQHGISCPAWFRYQVGGMGWWYGLMRLQESRARDFLDEALLTPDDEMVSGRQDFGSFADDNLQRARRHKEEFDMAMLEIELTARSVEILMEQRRHYVALTKDGWKPIVIL</sequence>
<organism evidence="3 4">
    <name type="scientific">Lasiosphaeria ovina</name>
    <dbReference type="NCBI Taxonomy" id="92902"/>
    <lineage>
        <taxon>Eukaryota</taxon>
        <taxon>Fungi</taxon>
        <taxon>Dikarya</taxon>
        <taxon>Ascomycota</taxon>
        <taxon>Pezizomycotina</taxon>
        <taxon>Sordariomycetes</taxon>
        <taxon>Sordariomycetidae</taxon>
        <taxon>Sordariales</taxon>
        <taxon>Lasiosphaeriaceae</taxon>
        <taxon>Lasiosphaeria</taxon>
    </lineage>
</organism>
<name>A0AAE0K849_9PEZI</name>
<evidence type="ECO:0000313" key="4">
    <source>
        <dbReference type="Proteomes" id="UP001287356"/>
    </source>
</evidence>
<dbReference type="Proteomes" id="UP001287356">
    <property type="component" value="Unassembled WGS sequence"/>
</dbReference>
<reference evidence="3" key="1">
    <citation type="journal article" date="2023" name="Mol. Phylogenet. Evol.">
        <title>Genome-scale phylogeny and comparative genomics of the fungal order Sordariales.</title>
        <authorList>
            <person name="Hensen N."/>
            <person name="Bonometti L."/>
            <person name="Westerberg I."/>
            <person name="Brannstrom I.O."/>
            <person name="Guillou S."/>
            <person name="Cros-Aarteil S."/>
            <person name="Calhoun S."/>
            <person name="Haridas S."/>
            <person name="Kuo A."/>
            <person name="Mondo S."/>
            <person name="Pangilinan J."/>
            <person name="Riley R."/>
            <person name="LaButti K."/>
            <person name="Andreopoulos B."/>
            <person name="Lipzen A."/>
            <person name="Chen C."/>
            <person name="Yan M."/>
            <person name="Daum C."/>
            <person name="Ng V."/>
            <person name="Clum A."/>
            <person name="Steindorff A."/>
            <person name="Ohm R.A."/>
            <person name="Martin F."/>
            <person name="Silar P."/>
            <person name="Natvig D.O."/>
            <person name="Lalanne C."/>
            <person name="Gautier V."/>
            <person name="Ament-Velasquez S.L."/>
            <person name="Kruys A."/>
            <person name="Hutchinson M.I."/>
            <person name="Powell A.J."/>
            <person name="Barry K."/>
            <person name="Miller A.N."/>
            <person name="Grigoriev I.V."/>
            <person name="Debuchy R."/>
            <person name="Gladieux P."/>
            <person name="Hiltunen Thoren M."/>
            <person name="Johannesson H."/>
        </authorList>
    </citation>
    <scope>NUCLEOTIDE SEQUENCE</scope>
    <source>
        <strain evidence="3">CBS 958.72</strain>
    </source>
</reference>
<dbReference type="AlphaFoldDB" id="A0AAE0K849"/>
<evidence type="ECO:0000259" key="2">
    <source>
        <dbReference type="Pfam" id="PF06985"/>
    </source>
</evidence>
<dbReference type="EMBL" id="JAULSN010000005">
    <property type="protein sequence ID" value="KAK3371873.1"/>
    <property type="molecule type" value="Genomic_DNA"/>
</dbReference>
<dbReference type="PANTHER" id="PTHR24148">
    <property type="entry name" value="ANKYRIN REPEAT DOMAIN-CONTAINING PROTEIN 39 HOMOLOG-RELATED"/>
    <property type="match status" value="1"/>
</dbReference>
<dbReference type="InterPro" id="IPR010730">
    <property type="entry name" value="HET"/>
</dbReference>
<keyword evidence="4" id="KW-1185">Reference proteome</keyword>
<feature type="region of interest" description="Disordered" evidence="1">
    <location>
        <begin position="87"/>
        <end position="117"/>
    </location>
</feature>
<feature type="domain" description="Heterokaryon incompatibility" evidence="2">
    <location>
        <begin position="152"/>
        <end position="284"/>
    </location>
</feature>
<accession>A0AAE0K849</accession>
<protein>
    <submittedName>
        <fullName evidence="3">Heterokaryon incompatibility protein-domain-containing protein</fullName>
    </submittedName>
</protein>
<gene>
    <name evidence="3" type="ORF">B0T24DRAFT_556382</name>
</gene>
<evidence type="ECO:0000256" key="1">
    <source>
        <dbReference type="SAM" id="MobiDB-lite"/>
    </source>
</evidence>
<dbReference type="InterPro" id="IPR052895">
    <property type="entry name" value="HetReg/Transcr_Mod"/>
</dbReference>
<proteinExistence type="predicted"/>
<comment type="caution">
    <text evidence="3">The sequence shown here is derived from an EMBL/GenBank/DDBJ whole genome shotgun (WGS) entry which is preliminary data.</text>
</comment>
<evidence type="ECO:0000313" key="3">
    <source>
        <dbReference type="EMBL" id="KAK3371873.1"/>
    </source>
</evidence>
<reference evidence="3" key="2">
    <citation type="submission" date="2023-06" db="EMBL/GenBank/DDBJ databases">
        <authorList>
            <consortium name="Lawrence Berkeley National Laboratory"/>
            <person name="Haridas S."/>
            <person name="Hensen N."/>
            <person name="Bonometti L."/>
            <person name="Westerberg I."/>
            <person name="Brannstrom I.O."/>
            <person name="Guillou S."/>
            <person name="Cros-Aarteil S."/>
            <person name="Calhoun S."/>
            <person name="Kuo A."/>
            <person name="Mondo S."/>
            <person name="Pangilinan J."/>
            <person name="Riley R."/>
            <person name="Labutti K."/>
            <person name="Andreopoulos B."/>
            <person name="Lipzen A."/>
            <person name="Chen C."/>
            <person name="Yanf M."/>
            <person name="Daum C."/>
            <person name="Ng V."/>
            <person name="Clum A."/>
            <person name="Steindorff A."/>
            <person name="Ohm R."/>
            <person name="Martin F."/>
            <person name="Silar P."/>
            <person name="Natvig D."/>
            <person name="Lalanne C."/>
            <person name="Gautier V."/>
            <person name="Ament-Velasquez S.L."/>
            <person name="Kruys A."/>
            <person name="Hutchinson M.I."/>
            <person name="Powell A.J."/>
            <person name="Barry K."/>
            <person name="Miller A.N."/>
            <person name="Grigoriev I.V."/>
            <person name="Debuchy R."/>
            <person name="Gladieux P."/>
            <person name="Thoren M.H."/>
            <person name="Johannesson H."/>
        </authorList>
    </citation>
    <scope>NUCLEOTIDE SEQUENCE</scope>
    <source>
        <strain evidence="3">CBS 958.72</strain>
    </source>
</reference>
<dbReference type="PANTHER" id="PTHR24148:SF81">
    <property type="entry name" value="HETEROKARYON INCOMPATIBILITY DOMAIN-CONTAINING PROTEIN"/>
    <property type="match status" value="1"/>
</dbReference>